<reference evidence="2" key="1">
    <citation type="submission" date="2016-06" db="UniProtKB">
        <authorList>
            <consortium name="WormBaseParasite"/>
        </authorList>
    </citation>
    <scope>IDENTIFICATION</scope>
</reference>
<dbReference type="Gene3D" id="3.30.470.30">
    <property type="entry name" value="DNA ligase/mRNA capping enzyme"/>
    <property type="match status" value="1"/>
</dbReference>
<organism evidence="2">
    <name type="scientific">Gongylonema pulchrum</name>
    <dbReference type="NCBI Taxonomy" id="637853"/>
    <lineage>
        <taxon>Eukaryota</taxon>
        <taxon>Metazoa</taxon>
        <taxon>Ecdysozoa</taxon>
        <taxon>Nematoda</taxon>
        <taxon>Chromadorea</taxon>
        <taxon>Rhabditida</taxon>
        <taxon>Spirurina</taxon>
        <taxon>Spiruromorpha</taxon>
        <taxon>Spiruroidea</taxon>
        <taxon>Gongylonematidae</taxon>
        <taxon>Gongylonema</taxon>
    </lineage>
</organism>
<protein>
    <submittedName>
        <fullName evidence="2">DNA_LIGASE_A3 domain-containing protein</fullName>
    </submittedName>
</protein>
<dbReference type="SUPFAM" id="SSF56091">
    <property type="entry name" value="DNA ligase/mRNA capping enzyme, catalytic domain"/>
    <property type="match status" value="1"/>
</dbReference>
<dbReference type="WBParaSite" id="GPUH_0000798301-mRNA-1">
    <property type="protein sequence ID" value="GPUH_0000798301-mRNA-1"/>
    <property type="gene ID" value="GPUH_0000798301"/>
</dbReference>
<dbReference type="AlphaFoldDB" id="A0A183DGY3"/>
<dbReference type="GO" id="GO:0003910">
    <property type="term" value="F:DNA ligase (ATP) activity"/>
    <property type="evidence" value="ECO:0007669"/>
    <property type="project" value="InterPro"/>
</dbReference>
<dbReference type="GO" id="GO:0006303">
    <property type="term" value="P:double-strand break repair via nonhomologous end joining"/>
    <property type="evidence" value="ECO:0007669"/>
    <property type="project" value="TreeGrafter"/>
</dbReference>
<name>A0A183DGY3_9BILA</name>
<dbReference type="InterPro" id="IPR029710">
    <property type="entry name" value="LIG4"/>
</dbReference>
<dbReference type="GO" id="GO:0005958">
    <property type="term" value="C:DNA-dependent protein kinase-DNA ligase 4 complex"/>
    <property type="evidence" value="ECO:0007669"/>
    <property type="project" value="TreeGrafter"/>
</dbReference>
<evidence type="ECO:0000259" key="1">
    <source>
        <dbReference type="Pfam" id="PF01068"/>
    </source>
</evidence>
<dbReference type="GO" id="GO:0005524">
    <property type="term" value="F:ATP binding"/>
    <property type="evidence" value="ECO:0007669"/>
    <property type="project" value="InterPro"/>
</dbReference>
<dbReference type="GO" id="GO:0006310">
    <property type="term" value="P:DNA recombination"/>
    <property type="evidence" value="ECO:0007669"/>
    <property type="project" value="InterPro"/>
</dbReference>
<dbReference type="Pfam" id="PF01068">
    <property type="entry name" value="DNA_ligase_A_M"/>
    <property type="match status" value="1"/>
</dbReference>
<dbReference type="GO" id="GO:0006297">
    <property type="term" value="P:nucleotide-excision repair, DNA gap filling"/>
    <property type="evidence" value="ECO:0007669"/>
    <property type="project" value="TreeGrafter"/>
</dbReference>
<dbReference type="PANTHER" id="PTHR45997">
    <property type="entry name" value="DNA LIGASE 4"/>
    <property type="match status" value="1"/>
</dbReference>
<proteinExistence type="predicted"/>
<dbReference type="PANTHER" id="PTHR45997:SF1">
    <property type="entry name" value="DNA LIGASE 4"/>
    <property type="match status" value="1"/>
</dbReference>
<sequence>LHLVSWVHPRGAELRQAGISLRRICELAARGKMTDDSSMLFRRFEPMLLSRVRHGTANLVQFCGEQFYVEVKYDGEHFLLHRGPGGEMRYFSRAKNDFTKTIAPVLDHRINSFFAPSVESCILDTELLLWDTIDEKYGFFF</sequence>
<dbReference type="GO" id="GO:0032807">
    <property type="term" value="C:DNA ligase IV complex"/>
    <property type="evidence" value="ECO:0007669"/>
    <property type="project" value="TreeGrafter"/>
</dbReference>
<dbReference type="InterPro" id="IPR012310">
    <property type="entry name" value="DNA_ligase_ATP-dep_cent"/>
</dbReference>
<dbReference type="GO" id="GO:0003677">
    <property type="term" value="F:DNA binding"/>
    <property type="evidence" value="ECO:0007669"/>
    <property type="project" value="InterPro"/>
</dbReference>
<evidence type="ECO:0000313" key="2">
    <source>
        <dbReference type="WBParaSite" id="GPUH_0000798301-mRNA-1"/>
    </source>
</evidence>
<feature type="domain" description="ATP-dependent DNA ligase family profile" evidence="1">
    <location>
        <begin position="46"/>
        <end position="133"/>
    </location>
</feature>
<accession>A0A183DGY3</accession>